<evidence type="ECO:0008006" key="6">
    <source>
        <dbReference type="Google" id="ProtNLM"/>
    </source>
</evidence>
<feature type="repeat" description="WD" evidence="3">
    <location>
        <begin position="80"/>
        <end position="119"/>
    </location>
</feature>
<dbReference type="CDD" id="cd00200">
    <property type="entry name" value="WD40"/>
    <property type="match status" value="1"/>
</dbReference>
<accession>A0AA85JPC4</accession>
<keyword evidence="4" id="KW-1185">Reference proteome</keyword>
<dbReference type="InterPro" id="IPR036322">
    <property type="entry name" value="WD40_repeat_dom_sf"/>
</dbReference>
<evidence type="ECO:0000256" key="2">
    <source>
        <dbReference type="ARBA" id="ARBA00022737"/>
    </source>
</evidence>
<evidence type="ECO:0000256" key="3">
    <source>
        <dbReference type="PROSITE-ProRule" id="PRU00221"/>
    </source>
</evidence>
<dbReference type="InterPro" id="IPR020472">
    <property type="entry name" value="WD40_PAC1"/>
</dbReference>
<feature type="repeat" description="WD" evidence="3">
    <location>
        <begin position="264"/>
        <end position="305"/>
    </location>
</feature>
<proteinExistence type="predicted"/>
<evidence type="ECO:0000256" key="1">
    <source>
        <dbReference type="ARBA" id="ARBA00022574"/>
    </source>
</evidence>
<evidence type="ECO:0000313" key="5">
    <source>
        <dbReference type="WBParaSite" id="TREG1_36180.1"/>
    </source>
</evidence>
<name>A0AA85JPC4_TRIRE</name>
<reference evidence="5" key="2">
    <citation type="submission" date="2023-11" db="UniProtKB">
        <authorList>
            <consortium name="WormBaseParasite"/>
        </authorList>
    </citation>
    <scope>IDENTIFICATION</scope>
</reference>
<dbReference type="WBParaSite" id="TREG1_36180.1">
    <property type="protein sequence ID" value="TREG1_36180.1"/>
    <property type="gene ID" value="TREG1_36180"/>
</dbReference>
<evidence type="ECO:0000313" key="4">
    <source>
        <dbReference type="Proteomes" id="UP000050795"/>
    </source>
</evidence>
<dbReference type="PROSITE" id="PS50294">
    <property type="entry name" value="WD_REPEATS_REGION"/>
    <property type="match status" value="3"/>
</dbReference>
<dbReference type="Gene3D" id="2.130.10.10">
    <property type="entry name" value="YVTN repeat-like/Quinoprotein amine dehydrogenase"/>
    <property type="match status" value="4"/>
</dbReference>
<dbReference type="PANTHER" id="PTHR44489:SF11">
    <property type="entry name" value="WD REPEAT DOMAIN 86"/>
    <property type="match status" value="1"/>
</dbReference>
<dbReference type="Proteomes" id="UP000050795">
    <property type="component" value="Unassembled WGS sequence"/>
</dbReference>
<feature type="repeat" description="WD" evidence="3">
    <location>
        <begin position="345"/>
        <end position="386"/>
    </location>
</feature>
<keyword evidence="2" id="KW-0677">Repeat</keyword>
<dbReference type="InterPro" id="IPR001680">
    <property type="entry name" value="WD40_rpt"/>
</dbReference>
<dbReference type="InterPro" id="IPR044715">
    <property type="entry name" value="WDR86-like"/>
</dbReference>
<sequence length="394" mass="44134">MGSNISSSQNQYSDKDLLQTCSGHTVGINCLALCEKVEEEQDQGEENFTILASGSDDGVICLWQSESIDSAFQLTCTHCLSGHQGYITGLVFHKKCLISASSDSTIRKWNYKTGKCERVFTGHTDVVRKILCANDYILSASHDKTAICWNFRTGQVLNTFKGHTRLVNSIAYYGTVVNLIQNINNNTETVSTTSRFEYIYTGSADHTAKSWSLKSSKCMINFEGHTKPITTMEVFKDGEILLTSAADNTIRSWFTESGVPQFVFVGHKGIIVSMHINSANKMLFTGSIDHTARSWSIETGKPIRTFSRHGRAVNYVRNYKAMLITASSDGYVRLFDEKTGELLKVLMHTNKEGCVAFEIYQNYLFSASNDGKIYVWRYSTNEQIIETKENGNNN</sequence>
<dbReference type="PROSITE" id="PS50082">
    <property type="entry name" value="WD_REPEATS_2"/>
    <property type="match status" value="5"/>
</dbReference>
<organism evidence="4 5">
    <name type="scientific">Trichobilharzia regenti</name>
    <name type="common">Nasal bird schistosome</name>
    <dbReference type="NCBI Taxonomy" id="157069"/>
    <lineage>
        <taxon>Eukaryota</taxon>
        <taxon>Metazoa</taxon>
        <taxon>Spiralia</taxon>
        <taxon>Lophotrochozoa</taxon>
        <taxon>Platyhelminthes</taxon>
        <taxon>Trematoda</taxon>
        <taxon>Digenea</taxon>
        <taxon>Strigeidida</taxon>
        <taxon>Schistosomatoidea</taxon>
        <taxon>Schistosomatidae</taxon>
        <taxon>Trichobilharzia</taxon>
    </lineage>
</organism>
<feature type="repeat" description="WD" evidence="3">
    <location>
        <begin position="120"/>
        <end position="159"/>
    </location>
</feature>
<feature type="repeat" description="WD" evidence="3">
    <location>
        <begin position="222"/>
        <end position="253"/>
    </location>
</feature>
<dbReference type="Pfam" id="PF00400">
    <property type="entry name" value="WD40"/>
    <property type="match status" value="8"/>
</dbReference>
<dbReference type="PANTHER" id="PTHR44489">
    <property type="match status" value="1"/>
</dbReference>
<dbReference type="SMART" id="SM00320">
    <property type="entry name" value="WD40"/>
    <property type="match status" value="8"/>
</dbReference>
<dbReference type="SUPFAM" id="SSF50978">
    <property type="entry name" value="WD40 repeat-like"/>
    <property type="match status" value="1"/>
</dbReference>
<reference evidence="4" key="1">
    <citation type="submission" date="2022-06" db="EMBL/GenBank/DDBJ databases">
        <authorList>
            <person name="Berger JAMES D."/>
            <person name="Berger JAMES D."/>
        </authorList>
    </citation>
    <scope>NUCLEOTIDE SEQUENCE [LARGE SCALE GENOMIC DNA]</scope>
</reference>
<keyword evidence="1 3" id="KW-0853">WD repeat</keyword>
<dbReference type="PRINTS" id="PR00320">
    <property type="entry name" value="GPROTEINBRPT"/>
</dbReference>
<protein>
    <recommendedName>
        <fullName evidence="6">WD_REPEATS_REGION domain-containing protein</fullName>
    </recommendedName>
</protein>
<dbReference type="AlphaFoldDB" id="A0AA85JPC4"/>
<dbReference type="InterPro" id="IPR015943">
    <property type="entry name" value="WD40/YVTN_repeat-like_dom_sf"/>
</dbReference>